<dbReference type="Proteomes" id="UP000663844">
    <property type="component" value="Unassembled WGS sequence"/>
</dbReference>
<accession>A0A819T2W9</accession>
<comment type="caution">
    <text evidence="2">The sequence shown here is derived from an EMBL/GenBank/DDBJ whole genome shotgun (WGS) entry which is preliminary data.</text>
</comment>
<feature type="transmembrane region" description="Helical" evidence="1">
    <location>
        <begin position="18"/>
        <end position="39"/>
    </location>
</feature>
<dbReference type="AlphaFoldDB" id="A0A819T2W9"/>
<keyword evidence="1" id="KW-0472">Membrane</keyword>
<dbReference type="EMBL" id="CAJOAZ010004733">
    <property type="protein sequence ID" value="CAF4072958.1"/>
    <property type="molecule type" value="Genomic_DNA"/>
</dbReference>
<keyword evidence="1" id="KW-0812">Transmembrane</keyword>
<evidence type="ECO:0000256" key="1">
    <source>
        <dbReference type="SAM" id="Phobius"/>
    </source>
</evidence>
<proteinExistence type="predicted"/>
<dbReference type="EMBL" id="CAJOAZ010008734">
    <property type="protein sequence ID" value="CAF4190296.1"/>
    <property type="molecule type" value="Genomic_DNA"/>
</dbReference>
<feature type="non-terminal residue" evidence="2">
    <location>
        <position position="42"/>
    </location>
</feature>
<keyword evidence="1" id="KW-1133">Transmembrane helix</keyword>
<reference evidence="2" key="1">
    <citation type="submission" date="2021-02" db="EMBL/GenBank/DDBJ databases">
        <authorList>
            <person name="Nowell W R."/>
        </authorList>
    </citation>
    <scope>NUCLEOTIDE SEQUENCE</scope>
</reference>
<evidence type="ECO:0000313" key="4">
    <source>
        <dbReference type="Proteomes" id="UP000663844"/>
    </source>
</evidence>
<sequence length="42" mass="5048">MVEIFADPSIDVNYWARFLMQFFIILVIVRVMGWFLSLIKQP</sequence>
<protein>
    <submittedName>
        <fullName evidence="2">Uncharacterized protein</fullName>
    </submittedName>
</protein>
<evidence type="ECO:0000313" key="2">
    <source>
        <dbReference type="EMBL" id="CAF4072958.1"/>
    </source>
</evidence>
<organism evidence="2 4">
    <name type="scientific">Adineta steineri</name>
    <dbReference type="NCBI Taxonomy" id="433720"/>
    <lineage>
        <taxon>Eukaryota</taxon>
        <taxon>Metazoa</taxon>
        <taxon>Spiralia</taxon>
        <taxon>Gnathifera</taxon>
        <taxon>Rotifera</taxon>
        <taxon>Eurotatoria</taxon>
        <taxon>Bdelloidea</taxon>
        <taxon>Adinetida</taxon>
        <taxon>Adinetidae</taxon>
        <taxon>Adineta</taxon>
    </lineage>
</organism>
<name>A0A819T2W9_9BILA</name>
<evidence type="ECO:0000313" key="3">
    <source>
        <dbReference type="EMBL" id="CAF4190296.1"/>
    </source>
</evidence>
<gene>
    <name evidence="2" type="ORF">OXD698_LOCUS33825</name>
    <name evidence="3" type="ORF">OXD698_LOCUS40246</name>
</gene>